<reference evidence="1" key="1">
    <citation type="submission" date="2019-11" db="EMBL/GenBank/DDBJ databases">
        <title>The nuclear and mitochondrial genomes of Frieseomelitta varia - a highly eusocial stingless bee (Meliponini) with a permanently sterile worker caste.</title>
        <authorList>
            <person name="Freitas F.C.P."/>
            <person name="Lourenco A.P."/>
            <person name="Nunes F.M.F."/>
            <person name="Paschoal A.R."/>
            <person name="Abreu F.C.P."/>
            <person name="Barbin F.O."/>
            <person name="Bataglia L."/>
            <person name="Cardoso-Junior C.A.M."/>
            <person name="Cervoni M.S."/>
            <person name="Silva S.R."/>
            <person name="Dalarmi F."/>
            <person name="Del Lama M.A."/>
            <person name="Depintor T.S."/>
            <person name="Ferreira K.M."/>
            <person name="Goria P.S."/>
            <person name="Jaskot M.C."/>
            <person name="Lago D.C."/>
            <person name="Luna-Lucena D."/>
            <person name="Moda L.M."/>
            <person name="Nascimento L."/>
            <person name="Pedrino M."/>
            <person name="Rabico F.O."/>
            <person name="Sanches F.C."/>
            <person name="Santos D.E."/>
            <person name="Santos C.G."/>
            <person name="Vieira J."/>
            <person name="Lopes T.F."/>
            <person name="Barchuk A.R."/>
            <person name="Hartfelder K."/>
            <person name="Simoes Z.L.P."/>
            <person name="Bitondi M.M.G."/>
            <person name="Pinheiro D.G."/>
        </authorList>
    </citation>
    <scope>NUCLEOTIDE SEQUENCE</scope>
    <source>
        <strain evidence="1">USP_RPSP 00005682</strain>
        <tissue evidence="1">Whole individual</tissue>
    </source>
</reference>
<evidence type="ECO:0000313" key="1">
    <source>
        <dbReference type="EMBL" id="KAF3422064.1"/>
    </source>
</evidence>
<keyword evidence="2" id="KW-1185">Reference proteome</keyword>
<protein>
    <submittedName>
        <fullName evidence="1">Uncharacterized protein</fullName>
    </submittedName>
</protein>
<sequence length="152" mass="17580">MSVDVGNAEGETDIVPCDYISSTTLMHKYPRLEVANFCPYFKQGSISVDGLEYNARRRCEIVALNRRNFDKRSVHKNESSSQNILLETMKNVGTIQPYIQHQRFSIRSEGTRKKKKKRKEKKNTATDRCIQLRHDSAVLAKIVLLYIVLPEY</sequence>
<evidence type="ECO:0000313" key="2">
    <source>
        <dbReference type="Proteomes" id="UP000655588"/>
    </source>
</evidence>
<dbReference type="Proteomes" id="UP000655588">
    <property type="component" value="Unassembled WGS sequence"/>
</dbReference>
<dbReference type="EMBL" id="WNWW01000786">
    <property type="protein sequence ID" value="KAF3422064.1"/>
    <property type="molecule type" value="Genomic_DNA"/>
</dbReference>
<comment type="caution">
    <text evidence="1">The sequence shown here is derived from an EMBL/GenBank/DDBJ whole genome shotgun (WGS) entry which is preliminary data.</text>
</comment>
<name>A0A833REN3_9HYME</name>
<proteinExistence type="predicted"/>
<gene>
    <name evidence="1" type="ORF">E2986_12126</name>
</gene>
<accession>A0A833REN3</accession>
<dbReference type="AlphaFoldDB" id="A0A833REN3"/>
<organism evidence="1 2">
    <name type="scientific">Frieseomelitta varia</name>
    <dbReference type="NCBI Taxonomy" id="561572"/>
    <lineage>
        <taxon>Eukaryota</taxon>
        <taxon>Metazoa</taxon>
        <taxon>Ecdysozoa</taxon>
        <taxon>Arthropoda</taxon>
        <taxon>Hexapoda</taxon>
        <taxon>Insecta</taxon>
        <taxon>Pterygota</taxon>
        <taxon>Neoptera</taxon>
        <taxon>Endopterygota</taxon>
        <taxon>Hymenoptera</taxon>
        <taxon>Apocrita</taxon>
        <taxon>Aculeata</taxon>
        <taxon>Apoidea</taxon>
        <taxon>Anthophila</taxon>
        <taxon>Apidae</taxon>
        <taxon>Frieseomelitta</taxon>
    </lineage>
</organism>